<dbReference type="RefSeq" id="WP_069526566.1">
    <property type="nucleotide sequence ID" value="NZ_CP121846.1"/>
</dbReference>
<dbReference type="Gene3D" id="1.20.1280.40">
    <property type="entry name" value="HHA"/>
    <property type="match status" value="1"/>
</dbReference>
<evidence type="ECO:0000313" key="2">
    <source>
        <dbReference type="EMBL" id="TYD39957.1"/>
    </source>
</evidence>
<evidence type="ECO:0000313" key="3">
    <source>
        <dbReference type="Proteomes" id="UP000323129"/>
    </source>
</evidence>
<dbReference type="SUPFAM" id="SSF68989">
    <property type="entry name" value="Hemolysin expression modulating protein HHA"/>
    <property type="match status" value="1"/>
</dbReference>
<comment type="caution">
    <text evidence="2">The sequence shown here is derived from an EMBL/GenBank/DDBJ whole genome shotgun (WGS) entry which is preliminary data.</text>
</comment>
<dbReference type="EMBL" id="NQMC01000131">
    <property type="protein sequence ID" value="TYD39957.1"/>
    <property type="molecule type" value="Genomic_DNA"/>
</dbReference>
<protein>
    <submittedName>
        <fullName evidence="2">Uncharacterized protein</fullName>
    </submittedName>
</protein>
<comment type="similarity">
    <text evidence="1">Belongs to the Hha/YmoA/Cnu family.</text>
</comment>
<organism evidence="2 3">
    <name type="scientific">Aeromonas veronii</name>
    <dbReference type="NCBI Taxonomy" id="654"/>
    <lineage>
        <taxon>Bacteria</taxon>
        <taxon>Pseudomonadati</taxon>
        <taxon>Pseudomonadota</taxon>
        <taxon>Gammaproteobacteria</taxon>
        <taxon>Aeromonadales</taxon>
        <taxon>Aeromonadaceae</taxon>
        <taxon>Aeromonas</taxon>
    </lineage>
</organism>
<dbReference type="Pfam" id="PF05321">
    <property type="entry name" value="HHA"/>
    <property type="match status" value="1"/>
</dbReference>
<gene>
    <name evidence="2" type="ORF">CJF24_21635</name>
</gene>
<name>A0ABY3MFN6_AERVE</name>
<dbReference type="InterPro" id="IPR036666">
    <property type="entry name" value="HHA_sf"/>
</dbReference>
<accession>A0ABY3MFN6</accession>
<proteinExistence type="inferred from homology"/>
<reference evidence="2 3" key="1">
    <citation type="submission" date="2017-08" db="EMBL/GenBank/DDBJ databases">
        <title>Aeromonas veronii bv sobria strain NS22 whole genome sequencing.</title>
        <authorList>
            <person name="Katharios P."/>
            <person name="Ha V.Q."/>
            <person name="Smyrli M."/>
        </authorList>
    </citation>
    <scope>NUCLEOTIDE SEQUENCE [LARGE SCALE GENOMIC DNA]</scope>
    <source>
        <strain evidence="2 3">NS22</strain>
    </source>
</reference>
<sequence length="70" mass="7859">MIELLIKLRKFKSIESLEQVAERMYEKALAQSTAEAATVLAAVDHRRAEIASGRIWDAGKVPTYVWALVD</sequence>
<dbReference type="InterPro" id="IPR007985">
    <property type="entry name" value="Hemolysn_expr_modulating_HHA"/>
</dbReference>
<evidence type="ECO:0000256" key="1">
    <source>
        <dbReference type="ARBA" id="ARBA00010526"/>
    </source>
</evidence>
<dbReference type="Proteomes" id="UP000323129">
    <property type="component" value="Unassembled WGS sequence"/>
</dbReference>
<keyword evidence="3" id="KW-1185">Reference proteome</keyword>